<reference evidence="2" key="1">
    <citation type="journal article" date="2019" name="Toxins">
        <title>Detection of Abrin-Like and Prepropulchellin-Like Toxin Genes and Transcripts Using Whole Genome Sequencing and Full-Length Transcript Sequencing of Abrus precatorius.</title>
        <authorList>
            <person name="Hovde B.T."/>
            <person name="Daligault H.E."/>
            <person name="Hanschen E.R."/>
            <person name="Kunde Y.A."/>
            <person name="Johnson M.B."/>
            <person name="Starkenburg S.R."/>
            <person name="Johnson S.L."/>
        </authorList>
    </citation>
    <scope>NUCLEOTIDE SEQUENCE [LARGE SCALE GENOMIC DNA]</scope>
</reference>
<keyword evidence="2" id="KW-1185">Reference proteome</keyword>
<evidence type="ECO:0000259" key="1">
    <source>
        <dbReference type="Pfam" id="PF00646"/>
    </source>
</evidence>
<reference evidence="3" key="2">
    <citation type="submission" date="2025-08" db="UniProtKB">
        <authorList>
            <consortium name="RefSeq"/>
        </authorList>
    </citation>
    <scope>IDENTIFICATION</scope>
    <source>
        <tissue evidence="3">Young leaves</tissue>
    </source>
</reference>
<protein>
    <submittedName>
        <fullName evidence="3">F-box protein At1g47790</fullName>
    </submittedName>
</protein>
<dbReference type="InterPro" id="IPR036047">
    <property type="entry name" value="F-box-like_dom_sf"/>
</dbReference>
<feature type="domain" description="F-box" evidence="1">
    <location>
        <begin position="6"/>
        <end position="43"/>
    </location>
</feature>
<dbReference type="RefSeq" id="XP_027368035.1">
    <property type="nucleotide sequence ID" value="XM_027512234.1"/>
</dbReference>
<gene>
    <name evidence="3" type="primary">LOC113873876</name>
</gene>
<dbReference type="KEGG" id="aprc:113873876"/>
<dbReference type="Proteomes" id="UP000694853">
    <property type="component" value="Unplaced"/>
</dbReference>
<accession>A0A8B8MHI3</accession>
<dbReference type="PANTHER" id="PTHR31672">
    <property type="entry name" value="BNACNNG10540D PROTEIN"/>
    <property type="match status" value="1"/>
</dbReference>
<evidence type="ECO:0000313" key="2">
    <source>
        <dbReference type="Proteomes" id="UP000694853"/>
    </source>
</evidence>
<name>A0A8B8MHI3_ABRPR</name>
<dbReference type="OrthoDB" id="1430190at2759"/>
<dbReference type="InterPro" id="IPR001810">
    <property type="entry name" value="F-box_dom"/>
</dbReference>
<proteinExistence type="predicted"/>
<dbReference type="GeneID" id="113873876"/>
<dbReference type="InterPro" id="IPR050796">
    <property type="entry name" value="SCF_F-box_component"/>
</dbReference>
<sequence length="131" mass="15378">MAAVHIPDDIAFSILCKLPLKSIKRFSCVHKSWSLLFENPYFMRMFRQGFISDWPSYHYDSCLLLKQTWHVDLDCVFYDENMVKLDCPLSYVNGECYFLGSAVNGILCLCQYGRIVLWNQRLVNSRSFLQT</sequence>
<dbReference type="Pfam" id="PF00646">
    <property type="entry name" value="F-box"/>
    <property type="match status" value="1"/>
</dbReference>
<evidence type="ECO:0000313" key="3">
    <source>
        <dbReference type="RefSeq" id="XP_027368035.1"/>
    </source>
</evidence>
<organism evidence="2 3">
    <name type="scientific">Abrus precatorius</name>
    <name type="common">Indian licorice</name>
    <name type="synonym">Glycine abrus</name>
    <dbReference type="NCBI Taxonomy" id="3816"/>
    <lineage>
        <taxon>Eukaryota</taxon>
        <taxon>Viridiplantae</taxon>
        <taxon>Streptophyta</taxon>
        <taxon>Embryophyta</taxon>
        <taxon>Tracheophyta</taxon>
        <taxon>Spermatophyta</taxon>
        <taxon>Magnoliopsida</taxon>
        <taxon>eudicotyledons</taxon>
        <taxon>Gunneridae</taxon>
        <taxon>Pentapetalae</taxon>
        <taxon>rosids</taxon>
        <taxon>fabids</taxon>
        <taxon>Fabales</taxon>
        <taxon>Fabaceae</taxon>
        <taxon>Papilionoideae</taxon>
        <taxon>50 kb inversion clade</taxon>
        <taxon>NPAAA clade</taxon>
        <taxon>indigoferoid/millettioid clade</taxon>
        <taxon>Abreae</taxon>
        <taxon>Abrus</taxon>
    </lineage>
</organism>
<dbReference type="AlphaFoldDB" id="A0A8B8MHI3"/>
<dbReference type="PANTHER" id="PTHR31672:SF13">
    <property type="entry name" value="F-BOX PROTEIN CPR30-LIKE"/>
    <property type="match status" value="1"/>
</dbReference>
<dbReference type="SUPFAM" id="SSF81383">
    <property type="entry name" value="F-box domain"/>
    <property type="match status" value="1"/>
</dbReference>